<proteinExistence type="predicted"/>
<dbReference type="EMBL" id="CP045119">
    <property type="protein sequence ID" value="QIN84200.1"/>
    <property type="molecule type" value="Genomic_DNA"/>
</dbReference>
<dbReference type="GO" id="GO:0008146">
    <property type="term" value="F:sulfotransferase activity"/>
    <property type="evidence" value="ECO:0007669"/>
    <property type="project" value="InterPro"/>
</dbReference>
<dbReference type="PANTHER" id="PTHR10605:SF56">
    <property type="entry name" value="BIFUNCTIONAL HEPARAN SULFATE N-DEACETYLASE_N-SULFOTRANSFERASE"/>
    <property type="match status" value="1"/>
</dbReference>
<evidence type="ECO:0000313" key="4">
    <source>
        <dbReference type="Proteomes" id="UP000501452"/>
    </source>
</evidence>
<dbReference type="Proteomes" id="UP000501452">
    <property type="component" value="Chromosome"/>
</dbReference>
<feature type="compositionally biased region" description="Low complexity" evidence="2">
    <location>
        <begin position="8"/>
        <end position="19"/>
    </location>
</feature>
<dbReference type="AlphaFoldDB" id="A0A6G8QCH7"/>
<sequence length="355" mass="40214">MGRRTSRPRAAPSPASAPRLPEGGVLYPHFIGIGAQKAGTTWLSRNLQMHPEVWMPPVKEVHYFDEKMNDPGNPAARLFQNVSGKRDRDRRWRRQVRRRTGRHLKNFSRQDALWDLKYYAGRPDDGWYASLFEPGRGKTAGEITPAYSTLDPDAVAHVHSLAPEAKIILMLRNPIERAWSQAAMRFDKAGESAADAAGTERLRRLFEREGSRSRTDYLRALENWGAYYPEDRIFVGFLEDVHFFPEELLRRVYDFLGVDPTFEPPGLTRKVHTRSVGRVPTAPMSYLASSYGEETSRLAERFGGYASFWLYCATRLASDPPPEPTIPYPLWESSLWEEWAGSGGGAILQSGTLAL</sequence>
<evidence type="ECO:0000256" key="1">
    <source>
        <dbReference type="ARBA" id="ARBA00022679"/>
    </source>
</evidence>
<keyword evidence="4" id="KW-1185">Reference proteome</keyword>
<dbReference type="SUPFAM" id="SSF52540">
    <property type="entry name" value="P-loop containing nucleoside triphosphate hydrolases"/>
    <property type="match status" value="1"/>
</dbReference>
<dbReference type="Pfam" id="PF13469">
    <property type="entry name" value="Sulfotransfer_3"/>
    <property type="match status" value="1"/>
</dbReference>
<name>A0A6G8QCH7_9ACTN</name>
<dbReference type="Gene3D" id="3.40.50.300">
    <property type="entry name" value="P-loop containing nucleotide triphosphate hydrolases"/>
    <property type="match status" value="1"/>
</dbReference>
<evidence type="ECO:0008006" key="5">
    <source>
        <dbReference type="Google" id="ProtNLM"/>
    </source>
</evidence>
<feature type="region of interest" description="Disordered" evidence="2">
    <location>
        <begin position="1"/>
        <end position="21"/>
    </location>
</feature>
<accession>A0A6G8QCH7</accession>
<reference evidence="3 4" key="1">
    <citation type="submission" date="2019-10" db="EMBL/GenBank/DDBJ databases">
        <title>Rubrobacter sp nov SCSIO 52090 isolated from a deep-sea sediment in the South China Sea.</title>
        <authorList>
            <person name="Chen R.W."/>
        </authorList>
    </citation>
    <scope>NUCLEOTIDE SEQUENCE [LARGE SCALE GENOMIC DNA]</scope>
    <source>
        <strain evidence="3 4">SCSIO 52909</strain>
    </source>
</reference>
<evidence type="ECO:0000256" key="2">
    <source>
        <dbReference type="SAM" id="MobiDB-lite"/>
    </source>
</evidence>
<dbReference type="InterPro" id="IPR037359">
    <property type="entry name" value="NST/OST"/>
</dbReference>
<evidence type="ECO:0000313" key="3">
    <source>
        <dbReference type="EMBL" id="QIN84200.1"/>
    </source>
</evidence>
<dbReference type="KEGG" id="rub:GBA63_17240"/>
<dbReference type="PANTHER" id="PTHR10605">
    <property type="entry name" value="HEPARAN SULFATE SULFOTRANSFERASE"/>
    <property type="match status" value="1"/>
</dbReference>
<keyword evidence="1" id="KW-0808">Transferase</keyword>
<protein>
    <recommendedName>
        <fullName evidence="5">Sulfotransferase</fullName>
    </recommendedName>
</protein>
<dbReference type="InterPro" id="IPR027417">
    <property type="entry name" value="P-loop_NTPase"/>
</dbReference>
<gene>
    <name evidence="3" type="ORF">GBA63_17240</name>
</gene>
<organism evidence="3 4">
    <name type="scientific">Rubrobacter tropicus</name>
    <dbReference type="NCBI Taxonomy" id="2653851"/>
    <lineage>
        <taxon>Bacteria</taxon>
        <taxon>Bacillati</taxon>
        <taxon>Actinomycetota</taxon>
        <taxon>Rubrobacteria</taxon>
        <taxon>Rubrobacterales</taxon>
        <taxon>Rubrobacteraceae</taxon>
        <taxon>Rubrobacter</taxon>
    </lineage>
</organism>